<keyword evidence="5" id="KW-1185">Reference proteome</keyword>
<protein>
    <recommendedName>
        <fullName evidence="3">DDE Tnp4 domain-containing protein</fullName>
    </recommendedName>
</protein>
<proteinExistence type="predicted"/>
<keyword evidence="2" id="KW-0479">Metal-binding</keyword>
<dbReference type="AlphaFoldDB" id="A0AA47P6R6"/>
<sequence length="282" mass="32476">MGSPHFVGLQDLRYHWLIQELRLDFILFQRYFRLDTSQFDELLARVGPRIAKLDTSRATVRRIVPEVAEAIFECLVDDFMLQPTKEDWRSNAEGFHHGSMEWKTCGHPGSTKFWLQGDILSCRCHYHFRFIDVGGYGRTSDGGILSHSRFGEGLMGGTLDFPKDKEILGAGHHGKMLYYLVGPVPGSNIPSEDRLFNYLLSRARLTVECSFGILSSQWRMYRRVVYISPEKHEGEWKQTAHALRNVGRIGSHNATREALRVREAFRSYFNQEGAVPWQHQAV</sequence>
<evidence type="ECO:0000259" key="3">
    <source>
        <dbReference type="Pfam" id="PF13359"/>
    </source>
</evidence>
<evidence type="ECO:0000256" key="1">
    <source>
        <dbReference type="ARBA" id="ARBA00001968"/>
    </source>
</evidence>
<accession>A0AA47P6R6</accession>
<evidence type="ECO:0000313" key="5">
    <source>
        <dbReference type="Proteomes" id="UP001174136"/>
    </source>
</evidence>
<evidence type="ECO:0000313" key="4">
    <source>
        <dbReference type="EMBL" id="KAK0152896.1"/>
    </source>
</evidence>
<comment type="cofactor">
    <cofactor evidence="1">
        <name>a divalent metal cation</name>
        <dbReference type="ChEBI" id="CHEBI:60240"/>
    </cofactor>
</comment>
<dbReference type="InterPro" id="IPR027806">
    <property type="entry name" value="HARBI1_dom"/>
</dbReference>
<name>A0AA47P6R6_MERPO</name>
<gene>
    <name evidence="4" type="ORF">N1851_005428</name>
</gene>
<reference evidence="4" key="1">
    <citation type="journal article" date="2023" name="Front. Mar. Sci.">
        <title>A new Merluccius polli reference genome to investigate the effects of global change in West African waters.</title>
        <authorList>
            <person name="Mateo J.L."/>
            <person name="Blanco-Fernandez C."/>
            <person name="Garcia-Vazquez E."/>
            <person name="Machado-Schiaffino G."/>
        </authorList>
    </citation>
    <scope>NUCLEOTIDE SEQUENCE</scope>
    <source>
        <strain evidence="4">C29</strain>
        <tissue evidence="4">Fin</tissue>
    </source>
</reference>
<feature type="domain" description="DDE Tnp4" evidence="3">
    <location>
        <begin position="125"/>
        <end position="232"/>
    </location>
</feature>
<dbReference type="GO" id="GO:0046872">
    <property type="term" value="F:metal ion binding"/>
    <property type="evidence" value="ECO:0007669"/>
    <property type="project" value="UniProtKB-KW"/>
</dbReference>
<comment type="caution">
    <text evidence="4">The sequence shown here is derived from an EMBL/GenBank/DDBJ whole genome shotgun (WGS) entry which is preliminary data.</text>
</comment>
<organism evidence="4 5">
    <name type="scientific">Merluccius polli</name>
    <name type="common">Benguela hake</name>
    <name type="synonym">Merluccius cadenati</name>
    <dbReference type="NCBI Taxonomy" id="89951"/>
    <lineage>
        <taxon>Eukaryota</taxon>
        <taxon>Metazoa</taxon>
        <taxon>Chordata</taxon>
        <taxon>Craniata</taxon>
        <taxon>Vertebrata</taxon>
        <taxon>Euteleostomi</taxon>
        <taxon>Actinopterygii</taxon>
        <taxon>Neopterygii</taxon>
        <taxon>Teleostei</taxon>
        <taxon>Neoteleostei</taxon>
        <taxon>Acanthomorphata</taxon>
        <taxon>Zeiogadaria</taxon>
        <taxon>Gadariae</taxon>
        <taxon>Gadiformes</taxon>
        <taxon>Gadoidei</taxon>
        <taxon>Merlucciidae</taxon>
        <taxon>Merluccius</taxon>
    </lineage>
</organism>
<dbReference type="Pfam" id="PF13359">
    <property type="entry name" value="DDE_Tnp_4"/>
    <property type="match status" value="1"/>
</dbReference>
<evidence type="ECO:0000256" key="2">
    <source>
        <dbReference type="ARBA" id="ARBA00022723"/>
    </source>
</evidence>
<dbReference type="EMBL" id="JAOPHQ010000880">
    <property type="protein sequence ID" value="KAK0152896.1"/>
    <property type="molecule type" value="Genomic_DNA"/>
</dbReference>
<dbReference type="Proteomes" id="UP001174136">
    <property type="component" value="Unassembled WGS sequence"/>
</dbReference>